<organism evidence="1 2">
    <name type="scientific">Panacibacter microcysteis</name>
    <dbReference type="NCBI Taxonomy" id="2793269"/>
    <lineage>
        <taxon>Bacteria</taxon>
        <taxon>Pseudomonadati</taxon>
        <taxon>Bacteroidota</taxon>
        <taxon>Chitinophagia</taxon>
        <taxon>Chitinophagales</taxon>
        <taxon>Chitinophagaceae</taxon>
        <taxon>Panacibacter</taxon>
    </lineage>
</organism>
<protein>
    <recommendedName>
        <fullName evidence="3">His-Xaa-Ser system protein HxsD</fullName>
    </recommendedName>
</protein>
<keyword evidence="2" id="KW-1185">Reference proteome</keyword>
<comment type="caution">
    <text evidence="1">The sequence shown here is derived from an EMBL/GenBank/DDBJ whole genome shotgun (WGS) entry which is preliminary data.</text>
</comment>
<evidence type="ECO:0008006" key="3">
    <source>
        <dbReference type="Google" id="ProtNLM"/>
    </source>
</evidence>
<evidence type="ECO:0000313" key="1">
    <source>
        <dbReference type="EMBL" id="MBG9378235.1"/>
    </source>
</evidence>
<dbReference type="RefSeq" id="WP_196992278.1">
    <property type="nucleotide sequence ID" value="NZ_JADWYR010000002.1"/>
</dbReference>
<name>A0A931GZJ8_9BACT</name>
<dbReference type="AlphaFoldDB" id="A0A931GZJ8"/>
<proteinExistence type="predicted"/>
<gene>
    <name evidence="1" type="ORF">I5907_18495</name>
</gene>
<dbReference type="EMBL" id="JADWYR010000002">
    <property type="protein sequence ID" value="MBG9378235.1"/>
    <property type="molecule type" value="Genomic_DNA"/>
</dbReference>
<evidence type="ECO:0000313" key="2">
    <source>
        <dbReference type="Proteomes" id="UP000628448"/>
    </source>
</evidence>
<reference evidence="1" key="1">
    <citation type="submission" date="2020-11" db="EMBL/GenBank/DDBJ databases">
        <title>Bacterial whole genome sequence for Panacibacter sp. DH6.</title>
        <authorList>
            <person name="Le V."/>
            <person name="Ko S."/>
            <person name="Ahn C.-Y."/>
            <person name="Oh H.-M."/>
        </authorList>
    </citation>
    <scope>NUCLEOTIDE SEQUENCE</scope>
    <source>
        <strain evidence="1">DH6</strain>
    </source>
</reference>
<dbReference type="Proteomes" id="UP000628448">
    <property type="component" value="Unassembled WGS sequence"/>
</dbReference>
<sequence>MTIYVSRGGENIAASVLYNFKKACNVVVLRLHKTFFSDQNDLVLLYDVVDKKWTEMSHLEESEPLFFEQVKNRLKNVLTEAEVTLQKTLRIKPANEAFLDELKFNV</sequence>
<accession>A0A931GZJ8</accession>